<accession>Q6CJP0</accession>
<organism evidence="7 8">
    <name type="scientific">Kluyveromyces lactis (strain ATCC 8585 / CBS 2359 / DSM 70799 / NBRC 1267 / NRRL Y-1140 / WM37)</name>
    <name type="common">Yeast</name>
    <name type="synonym">Candida sphaerica</name>
    <dbReference type="NCBI Taxonomy" id="284590"/>
    <lineage>
        <taxon>Eukaryota</taxon>
        <taxon>Fungi</taxon>
        <taxon>Dikarya</taxon>
        <taxon>Ascomycota</taxon>
        <taxon>Saccharomycotina</taxon>
        <taxon>Saccharomycetes</taxon>
        <taxon>Saccharomycetales</taxon>
        <taxon>Saccharomycetaceae</taxon>
        <taxon>Kluyveromyces</taxon>
    </lineage>
</organism>
<evidence type="ECO:0000256" key="1">
    <source>
        <dbReference type="ARBA" id="ARBA00022723"/>
    </source>
</evidence>
<evidence type="ECO:0000256" key="5">
    <source>
        <dbReference type="SAM" id="MobiDB-lite"/>
    </source>
</evidence>
<keyword evidence="3" id="KW-0862">Zinc</keyword>
<dbReference type="Gene3D" id="3.30.50.10">
    <property type="entry name" value="Erythroid Transcription Factor GATA-1, subunit A"/>
    <property type="match status" value="1"/>
</dbReference>
<name>Q6CJP0_KLULA</name>
<evidence type="ECO:0000313" key="7">
    <source>
        <dbReference type="EMBL" id="CAG98557.1"/>
    </source>
</evidence>
<feature type="domain" description="GATA-type" evidence="6">
    <location>
        <begin position="299"/>
        <end position="329"/>
    </location>
</feature>
<gene>
    <name evidence="7" type="ORF">KLLA0_F17116g</name>
</gene>
<dbReference type="InterPro" id="IPR000679">
    <property type="entry name" value="Znf_GATA"/>
</dbReference>
<dbReference type="PROSITE" id="PS50114">
    <property type="entry name" value="GATA_ZN_FINGER_2"/>
    <property type="match status" value="1"/>
</dbReference>
<protein>
    <submittedName>
        <fullName evidence="7">KLLA0F17116p</fullName>
    </submittedName>
</protein>
<dbReference type="AlphaFoldDB" id="Q6CJP0"/>
<dbReference type="InParanoid" id="Q6CJP0"/>
<proteinExistence type="predicted"/>
<dbReference type="PaxDb" id="284590-Q6CJP0"/>
<dbReference type="Proteomes" id="UP000000598">
    <property type="component" value="Chromosome F"/>
</dbReference>
<evidence type="ECO:0000256" key="2">
    <source>
        <dbReference type="ARBA" id="ARBA00022771"/>
    </source>
</evidence>
<feature type="compositionally biased region" description="Polar residues" evidence="5">
    <location>
        <begin position="1"/>
        <end position="11"/>
    </location>
</feature>
<evidence type="ECO:0000313" key="8">
    <source>
        <dbReference type="Proteomes" id="UP000000598"/>
    </source>
</evidence>
<dbReference type="EMBL" id="CR382126">
    <property type="protein sequence ID" value="CAG98557.1"/>
    <property type="molecule type" value="Genomic_DNA"/>
</dbReference>
<keyword evidence="1" id="KW-0479">Metal-binding</keyword>
<dbReference type="Pfam" id="PF00320">
    <property type="entry name" value="GATA"/>
    <property type="match status" value="1"/>
</dbReference>
<feature type="compositionally biased region" description="Low complexity" evidence="5">
    <location>
        <begin position="12"/>
        <end position="32"/>
    </location>
</feature>
<dbReference type="SMART" id="SM00401">
    <property type="entry name" value="ZnF_GATA"/>
    <property type="match status" value="1"/>
</dbReference>
<keyword evidence="8" id="KW-1185">Reference proteome</keyword>
<sequence length="391" mass="44410">MTFMETMTASLAQKGSQSPKSGSISSSATPTSRTPQSLSQSVSYHSVASIPNLLNYDRQNDSSIRTNKTSQTNITVSTTGNFLSSSNSSPQISPRQRDYHYGGHYRSGSLDFLADTAIDQDMNQEEFKRILKRLSEYNEQLTFHLLTWSSQKIKDVLVNDLTQLSNETRSMLKVTNRLLELKNMNDWNRKKPQLPSINQLRNELQKPMTEFQFPMRPRSKNVFNVTVRKSEVEIPTAATNTKMEKPVIQVVGHRGSKSDSSIGGTSHTFKVDKVKPRKRNSVSQQQRMISVAAGDGTESCKHCHETVTPEWRRGPYGNRTLCNACGLFYCKLIRKFNTKDANILMHYRKMKGPEDRRVPESLNVPRSFIESLENNDNLDDNFNIKSKTTPE</sequence>
<feature type="region of interest" description="Disordered" evidence="5">
    <location>
        <begin position="1"/>
        <end position="42"/>
    </location>
</feature>
<dbReference type="eggNOG" id="KOG1601">
    <property type="taxonomic scope" value="Eukaryota"/>
</dbReference>
<dbReference type="KEGG" id="kla:KLLA0_F17116g"/>
<keyword evidence="2 4" id="KW-0863">Zinc-finger</keyword>
<dbReference type="GO" id="GO:0043565">
    <property type="term" value="F:sequence-specific DNA binding"/>
    <property type="evidence" value="ECO:0007669"/>
    <property type="project" value="InterPro"/>
</dbReference>
<dbReference type="HOGENOM" id="CLU_706083_0_0_1"/>
<reference evidence="7 8" key="1">
    <citation type="journal article" date="2004" name="Nature">
        <title>Genome evolution in yeasts.</title>
        <authorList>
            <consortium name="Genolevures"/>
            <person name="Dujon B."/>
            <person name="Sherman D."/>
            <person name="Fischer G."/>
            <person name="Durrens P."/>
            <person name="Casaregola S."/>
            <person name="Lafontaine I."/>
            <person name="de Montigny J."/>
            <person name="Marck C."/>
            <person name="Neuveglise C."/>
            <person name="Talla E."/>
            <person name="Goffard N."/>
            <person name="Frangeul L."/>
            <person name="Aigle M."/>
            <person name="Anthouard V."/>
            <person name="Babour A."/>
            <person name="Barbe V."/>
            <person name="Barnay S."/>
            <person name="Blanchin S."/>
            <person name="Beckerich J.M."/>
            <person name="Beyne E."/>
            <person name="Bleykasten C."/>
            <person name="Boisrame A."/>
            <person name="Boyer J."/>
            <person name="Cattolico L."/>
            <person name="Confanioleri F."/>
            <person name="de Daruvar A."/>
            <person name="Despons L."/>
            <person name="Fabre E."/>
            <person name="Fairhead C."/>
            <person name="Ferry-Dumazet H."/>
            <person name="Groppi A."/>
            <person name="Hantraye F."/>
            <person name="Hennequin C."/>
            <person name="Jauniaux N."/>
            <person name="Joyet P."/>
            <person name="Kachouri R."/>
            <person name="Kerrest A."/>
            <person name="Koszul R."/>
            <person name="Lemaire M."/>
            <person name="Lesur I."/>
            <person name="Ma L."/>
            <person name="Muller H."/>
            <person name="Nicaud J.M."/>
            <person name="Nikolski M."/>
            <person name="Oztas S."/>
            <person name="Ozier-Kalogeropoulos O."/>
            <person name="Pellenz S."/>
            <person name="Potier S."/>
            <person name="Richard G.F."/>
            <person name="Straub M.L."/>
            <person name="Suleau A."/>
            <person name="Swennene D."/>
            <person name="Tekaia F."/>
            <person name="Wesolowski-Louvel M."/>
            <person name="Westhof E."/>
            <person name="Wirth B."/>
            <person name="Zeniou-Meyer M."/>
            <person name="Zivanovic I."/>
            <person name="Bolotin-Fukuhara M."/>
            <person name="Thierry A."/>
            <person name="Bouchier C."/>
            <person name="Caudron B."/>
            <person name="Scarpelli C."/>
            <person name="Gaillardin C."/>
            <person name="Weissenbach J."/>
            <person name="Wincker P."/>
            <person name="Souciet J.L."/>
        </authorList>
    </citation>
    <scope>NUCLEOTIDE SEQUENCE [LARGE SCALE GENOMIC DNA]</scope>
    <source>
        <strain evidence="8">ATCC 8585 / CBS 2359 / DSM 70799 / NBRC 1267 / NRRL Y-1140 / WM37</strain>
    </source>
</reference>
<dbReference type="InterPro" id="IPR051140">
    <property type="entry name" value="GATA_TF"/>
</dbReference>
<dbReference type="GO" id="GO:0008270">
    <property type="term" value="F:zinc ion binding"/>
    <property type="evidence" value="ECO:0007669"/>
    <property type="project" value="UniProtKB-KW"/>
</dbReference>
<dbReference type="InterPro" id="IPR013088">
    <property type="entry name" value="Znf_NHR/GATA"/>
</dbReference>
<dbReference type="STRING" id="284590.Q6CJP0"/>
<evidence type="ECO:0000256" key="3">
    <source>
        <dbReference type="ARBA" id="ARBA00022833"/>
    </source>
</evidence>
<dbReference type="PROSITE" id="PS00344">
    <property type="entry name" value="GATA_ZN_FINGER_1"/>
    <property type="match status" value="1"/>
</dbReference>
<dbReference type="SUPFAM" id="SSF57716">
    <property type="entry name" value="Glucocorticoid receptor-like (DNA-binding domain)"/>
    <property type="match status" value="1"/>
</dbReference>
<dbReference type="CDD" id="cd00202">
    <property type="entry name" value="ZnF_GATA"/>
    <property type="match status" value="1"/>
</dbReference>
<dbReference type="GO" id="GO:0006355">
    <property type="term" value="P:regulation of DNA-templated transcription"/>
    <property type="evidence" value="ECO:0007669"/>
    <property type="project" value="InterPro"/>
</dbReference>
<feature type="compositionally biased region" description="Polar residues" evidence="5">
    <location>
        <begin position="33"/>
        <end position="42"/>
    </location>
</feature>
<evidence type="ECO:0000256" key="4">
    <source>
        <dbReference type="PROSITE-ProRule" id="PRU00094"/>
    </source>
</evidence>
<evidence type="ECO:0000259" key="6">
    <source>
        <dbReference type="PROSITE" id="PS50114"/>
    </source>
</evidence>
<dbReference type="PANTHER" id="PTHR45658">
    <property type="entry name" value="GATA TRANSCRIPTION FACTOR"/>
    <property type="match status" value="1"/>
</dbReference>